<reference evidence="2" key="1">
    <citation type="journal article" date="2022" name="G3 (Bethesda)">
        <title>High quality genome of the basidiomycete yeast Dioszegia hungarica PDD-24b-2 isolated from cloud water.</title>
        <authorList>
            <person name="Jarrige D."/>
            <person name="Haridas S."/>
            <person name="Bleykasten-Grosshans C."/>
            <person name="Joly M."/>
            <person name="Nadalig T."/>
            <person name="Sancelme M."/>
            <person name="Vuilleumier S."/>
            <person name="Grigoriev I.V."/>
            <person name="Amato P."/>
            <person name="Bringel F."/>
        </authorList>
    </citation>
    <scope>NUCLEOTIDE SEQUENCE</scope>
    <source>
        <strain evidence="2">PDD-24b-2</strain>
    </source>
</reference>
<gene>
    <name evidence="2" type="ORF">MKK02DRAFT_42033</name>
</gene>
<keyword evidence="2" id="KW-0378">Hydrolase</keyword>
<evidence type="ECO:0000313" key="3">
    <source>
        <dbReference type="Proteomes" id="UP001164286"/>
    </source>
</evidence>
<dbReference type="EMBL" id="JAKWFO010000002">
    <property type="protein sequence ID" value="KAI9639000.1"/>
    <property type="molecule type" value="Genomic_DNA"/>
</dbReference>
<comment type="caution">
    <text evidence="2">The sequence shown here is derived from an EMBL/GenBank/DDBJ whole genome shotgun (WGS) entry which is preliminary data.</text>
</comment>
<dbReference type="PANTHER" id="PTHR46623">
    <property type="entry name" value="CARBOXYMETHYLENEBUTENOLIDASE-RELATED"/>
    <property type="match status" value="1"/>
</dbReference>
<dbReference type="Pfam" id="PF01738">
    <property type="entry name" value="DLH"/>
    <property type="match status" value="1"/>
</dbReference>
<evidence type="ECO:0000313" key="2">
    <source>
        <dbReference type="EMBL" id="KAI9639000.1"/>
    </source>
</evidence>
<dbReference type="InterPro" id="IPR002925">
    <property type="entry name" value="Dienelactn_hydro"/>
</dbReference>
<dbReference type="AlphaFoldDB" id="A0AA38LWZ8"/>
<protein>
    <submittedName>
        <fullName evidence="2">Alpha/Beta hydrolase protein</fullName>
    </submittedName>
</protein>
<dbReference type="GeneID" id="77731015"/>
<proteinExistence type="predicted"/>
<sequence>MPTELPGEPRGTMQLAGEGGRTVARYIVKPKEGVKDDKAALVILYDLMGFKTTNPKIIADQYADQLGITVIVPDYIPDAPEPMLLTGIMDTFPGENAEKSWFATIKDYLYVFSKLIWKLPGFTLAKLVPICSKAIQELRSEGYERVGGIGYCRGGSMVISLLSEGDASLLDCGIPCHAAPDPAAYPKITKPSQWHFASHDPLFKPKQIAEVRQKMEGRGVVFEQTVHEQTSHGFAARPNLNNEASKKAFEEANAAAVKFLRTHLKLGE</sequence>
<name>A0AA38LWZ8_9TREE</name>
<dbReference type="RefSeq" id="XP_052948777.1">
    <property type="nucleotide sequence ID" value="XM_053091810.1"/>
</dbReference>
<dbReference type="InterPro" id="IPR029058">
    <property type="entry name" value="AB_hydrolase_fold"/>
</dbReference>
<dbReference type="Proteomes" id="UP001164286">
    <property type="component" value="Unassembled WGS sequence"/>
</dbReference>
<organism evidence="2 3">
    <name type="scientific">Dioszegia hungarica</name>
    <dbReference type="NCBI Taxonomy" id="4972"/>
    <lineage>
        <taxon>Eukaryota</taxon>
        <taxon>Fungi</taxon>
        <taxon>Dikarya</taxon>
        <taxon>Basidiomycota</taxon>
        <taxon>Agaricomycotina</taxon>
        <taxon>Tremellomycetes</taxon>
        <taxon>Tremellales</taxon>
        <taxon>Bulleribasidiaceae</taxon>
        <taxon>Dioszegia</taxon>
    </lineage>
</organism>
<feature type="domain" description="Dienelactone hydrolase" evidence="1">
    <location>
        <begin position="26"/>
        <end position="263"/>
    </location>
</feature>
<dbReference type="GO" id="GO:0016787">
    <property type="term" value="F:hydrolase activity"/>
    <property type="evidence" value="ECO:0007669"/>
    <property type="project" value="UniProtKB-KW"/>
</dbReference>
<keyword evidence="3" id="KW-1185">Reference proteome</keyword>
<dbReference type="SUPFAM" id="SSF53474">
    <property type="entry name" value="alpha/beta-Hydrolases"/>
    <property type="match status" value="1"/>
</dbReference>
<dbReference type="PANTHER" id="PTHR46623:SF6">
    <property type="entry name" value="ALPHA_BETA-HYDROLASES SUPERFAMILY PROTEIN"/>
    <property type="match status" value="1"/>
</dbReference>
<dbReference type="Gene3D" id="3.40.50.1820">
    <property type="entry name" value="alpha/beta hydrolase"/>
    <property type="match status" value="1"/>
</dbReference>
<evidence type="ECO:0000259" key="1">
    <source>
        <dbReference type="Pfam" id="PF01738"/>
    </source>
</evidence>
<accession>A0AA38LWZ8</accession>
<dbReference type="InterPro" id="IPR051049">
    <property type="entry name" value="Dienelactone_hydrolase-like"/>
</dbReference>